<accession>A0A232LN39</accession>
<evidence type="ECO:0000313" key="3">
    <source>
        <dbReference type="EMBL" id="OXV05580.1"/>
    </source>
</evidence>
<dbReference type="InterPro" id="IPR015424">
    <property type="entry name" value="PyrdxlP-dep_Trfase"/>
</dbReference>
<dbReference type="PANTHER" id="PTHR42858">
    <property type="entry name" value="AMINOTRANSFERASE"/>
    <property type="match status" value="1"/>
</dbReference>
<dbReference type="InterPro" id="IPR015422">
    <property type="entry name" value="PyrdxlP-dep_Trfase_small"/>
</dbReference>
<dbReference type="OrthoDB" id="7042322at2759"/>
<dbReference type="Proteomes" id="UP000243515">
    <property type="component" value="Unassembled WGS sequence"/>
</dbReference>
<evidence type="ECO:0000259" key="2">
    <source>
        <dbReference type="Pfam" id="PF00155"/>
    </source>
</evidence>
<name>A0A232LN39_9EURO</name>
<dbReference type="Pfam" id="PF00155">
    <property type="entry name" value="Aminotran_1_2"/>
    <property type="match status" value="1"/>
</dbReference>
<sequence length="440" mass="49399">MASRINLFRGWPNPSLLPVKDLATASATALSTPSIYNDGLQYGPDEGYHPLRQHVAEWLTSFYQPQDPISEDRICITGGASQNLAGILQVFTDPAFTRTIWMVTPTYYLACRIFDDAGFAGRLRGIPEDEEGVDLDFLQRELAKLETEAVEAVAEESFLRQYKPWRPWRKLYKFIIYATPTFANPSMKIMSLRRREGLVRLARRYDALIITDDVYDFLQWSSAPDAALAHPDRASVVRLVDVDRYLDDGPAHEWGNTVSNGSFSKVIGPGLRTGWTESTAKFAYGLSQLGSSRSGGAPSQISATFVDQMISSSALRNHIMNVLQPAYCARYHSVLSAIREDLLPLGFSLPPNSHEVAGGYFIWLRLPQPLQASDLARRAMEEENLQIAAGPLFVVQGDPIRMCENFEEYVRLSFAWEDPKNLTEGVRRLANAVRRAIRQD</sequence>
<dbReference type="GO" id="GO:0030170">
    <property type="term" value="F:pyridoxal phosphate binding"/>
    <property type="evidence" value="ECO:0007669"/>
    <property type="project" value="InterPro"/>
</dbReference>
<keyword evidence="1" id="KW-0175">Coiled coil</keyword>
<dbReference type="CDD" id="cd00609">
    <property type="entry name" value="AAT_like"/>
    <property type="match status" value="1"/>
</dbReference>
<dbReference type="Gene3D" id="3.40.640.10">
    <property type="entry name" value="Type I PLP-dependent aspartate aminotransferase-like (Major domain)"/>
    <property type="match status" value="1"/>
</dbReference>
<dbReference type="InterPro" id="IPR004839">
    <property type="entry name" value="Aminotransferase_I/II_large"/>
</dbReference>
<evidence type="ECO:0000313" key="4">
    <source>
        <dbReference type="Proteomes" id="UP000243515"/>
    </source>
</evidence>
<dbReference type="SUPFAM" id="SSF53383">
    <property type="entry name" value="PLP-dependent transferases"/>
    <property type="match status" value="1"/>
</dbReference>
<organism evidence="3 4">
    <name type="scientific">Elaphomyces granulatus</name>
    <dbReference type="NCBI Taxonomy" id="519963"/>
    <lineage>
        <taxon>Eukaryota</taxon>
        <taxon>Fungi</taxon>
        <taxon>Dikarya</taxon>
        <taxon>Ascomycota</taxon>
        <taxon>Pezizomycotina</taxon>
        <taxon>Eurotiomycetes</taxon>
        <taxon>Eurotiomycetidae</taxon>
        <taxon>Eurotiales</taxon>
        <taxon>Elaphomycetaceae</taxon>
        <taxon>Elaphomyces</taxon>
    </lineage>
</organism>
<comment type="caution">
    <text evidence="3">The sequence shown here is derived from an EMBL/GenBank/DDBJ whole genome shotgun (WGS) entry which is preliminary data.</text>
</comment>
<feature type="coiled-coil region" evidence="1">
    <location>
        <begin position="128"/>
        <end position="155"/>
    </location>
</feature>
<gene>
    <name evidence="3" type="ORF">Egran_06652</name>
</gene>
<dbReference type="PANTHER" id="PTHR42858:SF1">
    <property type="entry name" value="LD15494P"/>
    <property type="match status" value="1"/>
</dbReference>
<feature type="domain" description="Aminotransferase class I/classII large" evidence="2">
    <location>
        <begin position="39"/>
        <end position="429"/>
    </location>
</feature>
<dbReference type="GO" id="GO:0047536">
    <property type="term" value="F:2-aminoadipate transaminase activity"/>
    <property type="evidence" value="ECO:0007669"/>
    <property type="project" value="TreeGrafter"/>
</dbReference>
<dbReference type="Gene3D" id="3.90.1150.10">
    <property type="entry name" value="Aspartate Aminotransferase, domain 1"/>
    <property type="match status" value="1"/>
</dbReference>
<dbReference type="EMBL" id="NPHW01006736">
    <property type="protein sequence ID" value="OXV05580.1"/>
    <property type="molecule type" value="Genomic_DNA"/>
</dbReference>
<dbReference type="FunFam" id="3.40.640.10:FF:000080">
    <property type="entry name" value="Aminotransferase, putative"/>
    <property type="match status" value="1"/>
</dbReference>
<reference evidence="3 4" key="1">
    <citation type="journal article" date="2015" name="Environ. Microbiol.">
        <title>Metagenome sequence of Elaphomyces granulatus from sporocarp tissue reveals Ascomycota ectomycorrhizal fingerprints of genome expansion and a Proteobacteria-rich microbiome.</title>
        <authorList>
            <person name="Quandt C.A."/>
            <person name="Kohler A."/>
            <person name="Hesse C.N."/>
            <person name="Sharpton T.J."/>
            <person name="Martin F."/>
            <person name="Spatafora J.W."/>
        </authorList>
    </citation>
    <scope>NUCLEOTIDE SEQUENCE [LARGE SCALE GENOMIC DNA]</scope>
    <source>
        <strain evidence="3 4">OSC145934</strain>
    </source>
</reference>
<evidence type="ECO:0000256" key="1">
    <source>
        <dbReference type="SAM" id="Coils"/>
    </source>
</evidence>
<proteinExistence type="predicted"/>
<dbReference type="AlphaFoldDB" id="A0A232LN39"/>
<protein>
    <recommendedName>
        <fullName evidence="2">Aminotransferase class I/classII large domain-containing protein</fullName>
    </recommendedName>
</protein>
<dbReference type="InterPro" id="IPR015421">
    <property type="entry name" value="PyrdxlP-dep_Trfase_major"/>
</dbReference>
<keyword evidence="4" id="KW-1185">Reference proteome</keyword>